<proteinExistence type="predicted"/>
<dbReference type="AlphaFoldDB" id="A0A2Z2HJ55"/>
<dbReference type="EMBL" id="CP021324">
    <property type="protein sequence ID" value="ARS63885.1"/>
    <property type="molecule type" value="Genomic_DNA"/>
</dbReference>
<accession>A0A2Z2HJ55</accession>
<name>A0A2Z2HJ55_9ARCH</name>
<evidence type="ECO:0000313" key="1">
    <source>
        <dbReference type="EMBL" id="ARS63885.1"/>
    </source>
</evidence>
<gene>
    <name evidence="1" type="ORF">NMSP_0255</name>
</gene>
<organism evidence="1 2">
    <name type="scientific">Candidatus Nitrosomarinus catalinensis</name>
    <dbReference type="NCBI Taxonomy" id="1898749"/>
    <lineage>
        <taxon>Archaea</taxon>
        <taxon>Nitrososphaerota</taxon>
        <taxon>Nitrososphaeria</taxon>
        <taxon>Nitrosopumilales</taxon>
        <taxon>Nitrosopumilaceae</taxon>
        <taxon>Candidatus Nitrosomarinus</taxon>
    </lineage>
</organism>
<dbReference type="KEGG" id="nct:NMSP_0255"/>
<reference evidence="1 2" key="1">
    <citation type="journal article" date="2017" name="Environ. Microbiol.">
        <title>Genome and epigenome of a novel marine Thaumarchaeota strain suggest viral infection, phosphorothioation DNA modification and multiple restriction systems.</title>
        <authorList>
            <person name="Ahlgren N.A."/>
            <person name="Chen Y."/>
            <person name="Needham D.M."/>
            <person name="Parada A.E."/>
            <person name="Sachdeva R."/>
            <person name="Trinh V."/>
            <person name="Chen T."/>
            <person name="Fuhrman J.A."/>
        </authorList>
    </citation>
    <scope>NUCLEOTIDE SEQUENCE [LARGE SCALE GENOMIC DNA]</scope>
    <source>
        <strain evidence="1 2">SPOT01</strain>
    </source>
</reference>
<keyword evidence="2" id="KW-1185">Reference proteome</keyword>
<evidence type="ECO:0000313" key="2">
    <source>
        <dbReference type="Proteomes" id="UP000249949"/>
    </source>
</evidence>
<dbReference type="Proteomes" id="UP000249949">
    <property type="component" value="Chromosome"/>
</dbReference>
<dbReference type="OrthoDB" id="4501at2157"/>
<protein>
    <submittedName>
        <fullName evidence="1">Uncharacterized protein</fullName>
    </submittedName>
</protein>
<dbReference type="RefSeq" id="WP_086907099.1">
    <property type="nucleotide sequence ID" value="NZ_CP021324.1"/>
</dbReference>
<sequence length="105" mass="12450">MLDFKIIKLNLNQSYFFGEVEFRSDIYKINIQNERRGKVLKLPFPIESKKDRIIVRVSGPEGVLFVEDFLPYKGESEWLEIDSNEIAFFLADHQDQLDTIEVMYE</sequence>
<dbReference type="GeneID" id="32900756"/>